<keyword evidence="2" id="KW-1185">Reference proteome</keyword>
<proteinExistence type="predicted"/>
<dbReference type="STRING" id="1210089.GCA_001613165_07985"/>
<organism evidence="1 2">
    <name type="scientific">Nocardia mexicana</name>
    <dbReference type="NCBI Taxonomy" id="279262"/>
    <lineage>
        <taxon>Bacteria</taxon>
        <taxon>Bacillati</taxon>
        <taxon>Actinomycetota</taxon>
        <taxon>Actinomycetes</taxon>
        <taxon>Mycobacteriales</taxon>
        <taxon>Nocardiaceae</taxon>
        <taxon>Nocardia</taxon>
    </lineage>
</organism>
<reference evidence="1 2" key="1">
    <citation type="submission" date="2018-07" db="EMBL/GenBank/DDBJ databases">
        <title>Genomic Encyclopedia of Type Strains, Phase IV (KMG-IV): sequencing the most valuable type-strain genomes for metagenomic binning, comparative biology and taxonomic classification.</title>
        <authorList>
            <person name="Goeker M."/>
        </authorList>
    </citation>
    <scope>NUCLEOTIDE SEQUENCE [LARGE SCALE GENOMIC DNA]</scope>
    <source>
        <strain evidence="1 2">DSM 44952</strain>
    </source>
</reference>
<dbReference type="AlphaFoldDB" id="A0A370HD76"/>
<evidence type="ECO:0000313" key="2">
    <source>
        <dbReference type="Proteomes" id="UP000255355"/>
    </source>
</evidence>
<comment type="caution">
    <text evidence="1">The sequence shown here is derived from an EMBL/GenBank/DDBJ whole genome shotgun (WGS) entry which is preliminary data.</text>
</comment>
<name>A0A370HD76_9NOCA</name>
<accession>A0A370HD76</accession>
<gene>
    <name evidence="1" type="ORF">DFR68_103199</name>
</gene>
<sequence length="77" mass="8067">MNGGPVAWRKPELFARWAIVTTGGGCGSHDGPCPNGVWGPYHSLADAESAAKFVTAVHNPHVVPYWSRGNGVEAGPL</sequence>
<evidence type="ECO:0000313" key="1">
    <source>
        <dbReference type="EMBL" id="RDI52813.1"/>
    </source>
</evidence>
<protein>
    <submittedName>
        <fullName evidence="1">Uncharacterized protein</fullName>
    </submittedName>
</protein>
<dbReference type="EMBL" id="QQAZ01000003">
    <property type="protein sequence ID" value="RDI52813.1"/>
    <property type="molecule type" value="Genomic_DNA"/>
</dbReference>
<dbReference type="Proteomes" id="UP000255355">
    <property type="component" value="Unassembled WGS sequence"/>
</dbReference>